<accession>A0A483G8G4</accession>
<sequence>MILRNAIVGLILGILAYIASVYIGGKIVGSYSGLSDLYRSSMRGYFFSAFLGISSFLLSLLTFVVINLKEKMFDSEDYKKIYIKHKQLNAGDEIKKHDLYKPLVVITTMLVFSISCSILTSILQFTLGLSSNCWILIIPTLTPFIAISFMVLSLYQMSQLIFQWLRSEDVIKIS</sequence>
<evidence type="ECO:0000256" key="1">
    <source>
        <dbReference type="SAM" id="Phobius"/>
    </source>
</evidence>
<proteinExistence type="predicted"/>
<feature type="transmembrane region" description="Helical" evidence="1">
    <location>
        <begin position="7"/>
        <end position="25"/>
    </location>
</feature>
<organism evidence="2">
    <name type="scientific">Klebsiella pneumoniae</name>
    <dbReference type="NCBI Taxonomy" id="573"/>
    <lineage>
        <taxon>Bacteria</taxon>
        <taxon>Pseudomonadati</taxon>
        <taxon>Pseudomonadota</taxon>
        <taxon>Gammaproteobacteria</taxon>
        <taxon>Enterobacterales</taxon>
        <taxon>Enterobacteriaceae</taxon>
        <taxon>Klebsiella/Raoultella group</taxon>
        <taxon>Klebsiella</taxon>
        <taxon>Klebsiella pneumoniae complex</taxon>
    </lineage>
</organism>
<name>A0A483G8G4_KLEPN</name>
<feature type="transmembrane region" description="Helical" evidence="1">
    <location>
        <begin position="103"/>
        <end position="122"/>
    </location>
</feature>
<feature type="transmembrane region" description="Helical" evidence="1">
    <location>
        <begin position="45"/>
        <end position="66"/>
    </location>
</feature>
<dbReference type="EMBL" id="SDCA01000001">
    <property type="protein sequence ID" value="TCX02717.1"/>
    <property type="molecule type" value="Genomic_DNA"/>
</dbReference>
<dbReference type="RefSeq" id="WP_073546657.1">
    <property type="nucleotide sequence ID" value="NZ_BIKB01000006.1"/>
</dbReference>
<feature type="transmembrane region" description="Helical" evidence="1">
    <location>
        <begin position="134"/>
        <end position="155"/>
    </location>
</feature>
<dbReference type="AlphaFoldDB" id="A0A483G8G4"/>
<evidence type="ECO:0000313" key="2">
    <source>
        <dbReference type="EMBL" id="TCX02717.1"/>
    </source>
</evidence>
<reference evidence="2" key="1">
    <citation type="submission" date="2019-01" db="EMBL/GenBank/DDBJ databases">
        <authorList>
            <person name="Lista F."/>
            <person name="Anselmo A."/>
        </authorList>
    </citation>
    <scope>NUCLEOTIDE SEQUENCE</scope>
    <source>
        <strain evidence="2">22S</strain>
    </source>
</reference>
<protein>
    <submittedName>
        <fullName evidence="2">Uncharacterized protein</fullName>
    </submittedName>
</protein>
<keyword evidence="1" id="KW-1133">Transmembrane helix</keyword>
<keyword evidence="1" id="KW-0472">Membrane</keyword>
<comment type="caution">
    <text evidence="2">The sequence shown here is derived from an EMBL/GenBank/DDBJ whole genome shotgun (WGS) entry which is preliminary data.</text>
</comment>
<keyword evidence="1" id="KW-0812">Transmembrane</keyword>
<gene>
    <name evidence="2" type="ORF">ETE62_01385</name>
</gene>